<accession>A0A9N8HPN2</accession>
<reference evidence="1" key="1">
    <citation type="submission" date="2020-06" db="EMBL/GenBank/DDBJ databases">
        <authorList>
            <consortium name="Plant Systems Biology data submission"/>
        </authorList>
    </citation>
    <scope>NUCLEOTIDE SEQUENCE</scope>
    <source>
        <strain evidence="1">D6</strain>
    </source>
</reference>
<dbReference type="Proteomes" id="UP001153069">
    <property type="component" value="Unassembled WGS sequence"/>
</dbReference>
<evidence type="ECO:0000313" key="2">
    <source>
        <dbReference type="Proteomes" id="UP001153069"/>
    </source>
</evidence>
<protein>
    <submittedName>
        <fullName evidence="1">Uncharacterized protein</fullName>
    </submittedName>
</protein>
<dbReference type="EMBL" id="CAICTM010000912">
    <property type="protein sequence ID" value="CAB9518203.1"/>
    <property type="molecule type" value="Genomic_DNA"/>
</dbReference>
<dbReference type="AlphaFoldDB" id="A0A9N8HPN2"/>
<keyword evidence="2" id="KW-1185">Reference proteome</keyword>
<sequence>MPRPSQPENLCAEFTAMKRKQIDVWKYHDLALIEQEAGKTYVVDLVRRYGTGTGIGSATCSSHNVQEGRAVIAGKDASNFTAIASATTTEPDYVFRQTLLGRALLASPSPTPPCRNRPSHRLVFVRKAE</sequence>
<evidence type="ECO:0000313" key="1">
    <source>
        <dbReference type="EMBL" id="CAB9518203.1"/>
    </source>
</evidence>
<gene>
    <name evidence="1" type="ORF">SEMRO_914_G219601.1</name>
</gene>
<name>A0A9N8HPN2_9STRA</name>
<proteinExistence type="predicted"/>
<comment type="caution">
    <text evidence="1">The sequence shown here is derived from an EMBL/GenBank/DDBJ whole genome shotgun (WGS) entry which is preliminary data.</text>
</comment>
<organism evidence="1 2">
    <name type="scientific">Seminavis robusta</name>
    <dbReference type="NCBI Taxonomy" id="568900"/>
    <lineage>
        <taxon>Eukaryota</taxon>
        <taxon>Sar</taxon>
        <taxon>Stramenopiles</taxon>
        <taxon>Ochrophyta</taxon>
        <taxon>Bacillariophyta</taxon>
        <taxon>Bacillariophyceae</taxon>
        <taxon>Bacillariophycidae</taxon>
        <taxon>Naviculales</taxon>
        <taxon>Naviculaceae</taxon>
        <taxon>Seminavis</taxon>
    </lineage>
</organism>